<dbReference type="PROSITE" id="PS00855">
    <property type="entry name" value="SPASE_II"/>
    <property type="match status" value="1"/>
</dbReference>
<keyword evidence="2 9" id="KW-1003">Cell membrane</keyword>
<dbReference type="NCBIfam" id="TIGR00077">
    <property type="entry name" value="lspA"/>
    <property type="match status" value="1"/>
</dbReference>
<keyword evidence="7 9" id="KW-1133">Transmembrane helix</keyword>
<dbReference type="GO" id="GO:0005886">
    <property type="term" value="C:plasma membrane"/>
    <property type="evidence" value="ECO:0007669"/>
    <property type="project" value="UniProtKB-SubCell"/>
</dbReference>
<evidence type="ECO:0000256" key="7">
    <source>
        <dbReference type="ARBA" id="ARBA00022989"/>
    </source>
</evidence>
<keyword evidence="12" id="KW-0449">Lipoprotein</keyword>
<dbReference type="EMBL" id="BSFI01000007">
    <property type="protein sequence ID" value="GLK67723.1"/>
    <property type="molecule type" value="Genomic_DNA"/>
</dbReference>
<dbReference type="PRINTS" id="PR00781">
    <property type="entry name" value="LIPOSIGPTASE"/>
</dbReference>
<comment type="pathway">
    <text evidence="9">Protein modification; lipoprotein biosynthesis (signal peptide cleavage).</text>
</comment>
<accession>A0A9W6MV96</accession>
<dbReference type="InterPro" id="IPR001872">
    <property type="entry name" value="Peptidase_A8"/>
</dbReference>
<dbReference type="Pfam" id="PF01252">
    <property type="entry name" value="Peptidase_A8"/>
    <property type="match status" value="1"/>
</dbReference>
<evidence type="ECO:0000256" key="2">
    <source>
        <dbReference type="ARBA" id="ARBA00022475"/>
    </source>
</evidence>
<comment type="subcellular location">
    <subcellularLocation>
        <location evidence="9">Cell membrane</location>
        <topology evidence="9">Multi-pass membrane protein</topology>
    </subcellularLocation>
</comment>
<evidence type="ECO:0000256" key="1">
    <source>
        <dbReference type="ARBA" id="ARBA00006139"/>
    </source>
</evidence>
<organism evidence="12 13">
    <name type="scientific">Hansschlegelia plantiphila</name>
    <dbReference type="NCBI Taxonomy" id="374655"/>
    <lineage>
        <taxon>Bacteria</taxon>
        <taxon>Pseudomonadati</taxon>
        <taxon>Pseudomonadota</taxon>
        <taxon>Alphaproteobacteria</taxon>
        <taxon>Hyphomicrobiales</taxon>
        <taxon>Methylopilaceae</taxon>
        <taxon>Hansschlegelia</taxon>
    </lineage>
</organism>
<feature type="active site" evidence="9">
    <location>
        <position position="140"/>
    </location>
</feature>
<dbReference type="GO" id="GO:0006508">
    <property type="term" value="P:proteolysis"/>
    <property type="evidence" value="ECO:0007669"/>
    <property type="project" value="UniProtKB-KW"/>
</dbReference>
<keyword evidence="3 9" id="KW-0645">Protease</keyword>
<dbReference type="PANTHER" id="PTHR33695">
    <property type="entry name" value="LIPOPROTEIN SIGNAL PEPTIDASE"/>
    <property type="match status" value="1"/>
</dbReference>
<evidence type="ECO:0000313" key="12">
    <source>
        <dbReference type="EMBL" id="GLK67723.1"/>
    </source>
</evidence>
<proteinExistence type="inferred from homology"/>
<dbReference type="RefSeq" id="WP_271167976.1">
    <property type="nucleotide sequence ID" value="NZ_BSFI01000007.1"/>
</dbReference>
<reference evidence="12" key="2">
    <citation type="submission" date="2023-01" db="EMBL/GenBank/DDBJ databases">
        <authorList>
            <person name="Sun Q."/>
            <person name="Evtushenko L."/>
        </authorList>
    </citation>
    <scope>NUCLEOTIDE SEQUENCE</scope>
    <source>
        <strain evidence="12">VKM B-2347</strain>
    </source>
</reference>
<feature type="transmembrane region" description="Helical" evidence="9">
    <location>
        <begin position="95"/>
        <end position="112"/>
    </location>
</feature>
<keyword evidence="8 9" id="KW-0472">Membrane</keyword>
<comment type="similarity">
    <text evidence="1 9 11">Belongs to the peptidase A8 family.</text>
</comment>
<reference evidence="12" key="1">
    <citation type="journal article" date="2014" name="Int. J. Syst. Evol. Microbiol.">
        <title>Complete genome sequence of Corynebacterium casei LMG S-19264T (=DSM 44701T), isolated from a smear-ripened cheese.</title>
        <authorList>
            <consortium name="US DOE Joint Genome Institute (JGI-PGF)"/>
            <person name="Walter F."/>
            <person name="Albersmeier A."/>
            <person name="Kalinowski J."/>
            <person name="Ruckert C."/>
        </authorList>
    </citation>
    <scope>NUCLEOTIDE SEQUENCE</scope>
    <source>
        <strain evidence="12">VKM B-2347</strain>
    </source>
</reference>
<dbReference type="HAMAP" id="MF_00161">
    <property type="entry name" value="LspA"/>
    <property type="match status" value="1"/>
</dbReference>
<evidence type="ECO:0000256" key="8">
    <source>
        <dbReference type="ARBA" id="ARBA00023136"/>
    </source>
</evidence>
<evidence type="ECO:0000256" key="5">
    <source>
        <dbReference type="ARBA" id="ARBA00022750"/>
    </source>
</evidence>
<feature type="transmembrane region" description="Helical" evidence="9">
    <location>
        <begin position="12"/>
        <end position="31"/>
    </location>
</feature>
<evidence type="ECO:0000256" key="9">
    <source>
        <dbReference type="HAMAP-Rule" id="MF_00161"/>
    </source>
</evidence>
<name>A0A9W6MV96_9HYPH</name>
<dbReference type="GO" id="GO:0004190">
    <property type="term" value="F:aspartic-type endopeptidase activity"/>
    <property type="evidence" value="ECO:0007669"/>
    <property type="project" value="UniProtKB-UniRule"/>
</dbReference>
<feature type="active site" evidence="9">
    <location>
        <position position="122"/>
    </location>
</feature>
<evidence type="ECO:0000256" key="6">
    <source>
        <dbReference type="ARBA" id="ARBA00022801"/>
    </source>
</evidence>
<keyword evidence="6 9" id="KW-0378">Hydrolase</keyword>
<comment type="function">
    <text evidence="9 10">This protein specifically catalyzes the removal of signal peptides from prolipoproteins.</text>
</comment>
<dbReference type="Proteomes" id="UP001143372">
    <property type="component" value="Unassembled WGS sequence"/>
</dbReference>
<keyword evidence="5 9" id="KW-0064">Aspartyl protease</keyword>
<dbReference type="AlphaFoldDB" id="A0A9W6MV96"/>
<sequence length="165" mass="17978">MTPLAPPARRAFLVALLVFVLDQAIKLWALFPFDLASKGRVPVLPVFDLVLIWNTGVSYGLLQQDGEVGRWVLVAVHIVASVFIALWIRREEQMVSAIGLALILGGAVGNGLDRVVYGAVVDYALLHWGEVTWYVFNLADAAIVAGVLLLLYGALRGQRAEREVG</sequence>
<evidence type="ECO:0000313" key="13">
    <source>
        <dbReference type="Proteomes" id="UP001143372"/>
    </source>
</evidence>
<keyword evidence="4 9" id="KW-0812">Transmembrane</keyword>
<evidence type="ECO:0000256" key="3">
    <source>
        <dbReference type="ARBA" id="ARBA00022670"/>
    </source>
</evidence>
<gene>
    <name evidence="9 12" type="primary">lspA</name>
    <name evidence="12" type="ORF">GCM10008179_13610</name>
</gene>
<comment type="catalytic activity">
    <reaction evidence="9 10">
        <text>Release of signal peptides from bacterial membrane prolipoproteins. Hydrolyzes -Xaa-Yaa-Zaa-|-(S,diacylglyceryl)Cys-, in which Xaa is hydrophobic (preferably Leu), and Yaa (Ala or Ser) and Zaa (Gly or Ala) have small, neutral side chains.</text>
        <dbReference type="EC" id="3.4.23.36"/>
    </reaction>
</comment>
<evidence type="ECO:0000256" key="11">
    <source>
        <dbReference type="RuleBase" id="RU004181"/>
    </source>
</evidence>
<feature type="transmembrane region" description="Helical" evidence="9">
    <location>
        <begin position="68"/>
        <end position="88"/>
    </location>
</feature>
<keyword evidence="13" id="KW-1185">Reference proteome</keyword>
<feature type="transmembrane region" description="Helical" evidence="9">
    <location>
        <begin position="132"/>
        <end position="155"/>
    </location>
</feature>
<dbReference type="EC" id="3.4.23.36" evidence="9"/>
<dbReference type="PANTHER" id="PTHR33695:SF1">
    <property type="entry name" value="LIPOPROTEIN SIGNAL PEPTIDASE"/>
    <property type="match status" value="1"/>
</dbReference>
<protein>
    <recommendedName>
        <fullName evidence="9">Lipoprotein signal peptidase</fullName>
        <ecNumber evidence="9">3.4.23.36</ecNumber>
    </recommendedName>
    <alternativeName>
        <fullName evidence="9">Prolipoprotein signal peptidase</fullName>
    </alternativeName>
    <alternativeName>
        <fullName evidence="9">Signal peptidase II</fullName>
        <shortName evidence="9">SPase II</shortName>
    </alternativeName>
</protein>
<comment type="caution">
    <text evidence="12">The sequence shown here is derived from an EMBL/GenBank/DDBJ whole genome shotgun (WGS) entry which is preliminary data.</text>
</comment>
<evidence type="ECO:0000256" key="4">
    <source>
        <dbReference type="ARBA" id="ARBA00022692"/>
    </source>
</evidence>
<evidence type="ECO:0000256" key="10">
    <source>
        <dbReference type="RuleBase" id="RU000594"/>
    </source>
</evidence>